<comment type="caution">
    <text evidence="2">The sequence shown here is derived from an EMBL/GenBank/DDBJ whole genome shotgun (WGS) entry which is preliminary data.</text>
</comment>
<dbReference type="PROSITE" id="PS50878">
    <property type="entry name" value="RT_POL"/>
    <property type="match status" value="1"/>
</dbReference>
<proteinExistence type="predicted"/>
<accession>A0A5J4W0Q6</accession>
<dbReference type="Proteomes" id="UP000324800">
    <property type="component" value="Unassembled WGS sequence"/>
</dbReference>
<dbReference type="InterPro" id="IPR000477">
    <property type="entry name" value="RT_dom"/>
</dbReference>
<gene>
    <name evidence="2" type="ORF">EZS28_016364</name>
</gene>
<dbReference type="InterPro" id="IPR043502">
    <property type="entry name" value="DNA/RNA_pol_sf"/>
</dbReference>
<organism evidence="2 3">
    <name type="scientific">Streblomastix strix</name>
    <dbReference type="NCBI Taxonomy" id="222440"/>
    <lineage>
        <taxon>Eukaryota</taxon>
        <taxon>Metamonada</taxon>
        <taxon>Preaxostyla</taxon>
        <taxon>Oxymonadida</taxon>
        <taxon>Streblomastigidae</taxon>
        <taxon>Streblomastix</taxon>
    </lineage>
</organism>
<sequence length="114" mass="13519">MDNEQVYNPIFLVPRQDERFRKILDSRKINFRTQPAHFKMDGPEQLRQILQESDYSMILDIKDNFNHVHVSPNLQPFLEIQFKNKSDIYLGLQIGWKRSSILFSKTLAIAIRAI</sequence>
<evidence type="ECO:0000313" key="3">
    <source>
        <dbReference type="Proteomes" id="UP000324800"/>
    </source>
</evidence>
<dbReference type="EMBL" id="SNRW01004114">
    <property type="protein sequence ID" value="KAA6388106.1"/>
    <property type="molecule type" value="Genomic_DNA"/>
</dbReference>
<dbReference type="OrthoDB" id="9632826at2759"/>
<dbReference type="Gene3D" id="3.30.70.270">
    <property type="match status" value="1"/>
</dbReference>
<feature type="domain" description="Reverse transcriptase" evidence="1">
    <location>
        <begin position="1"/>
        <end position="114"/>
    </location>
</feature>
<dbReference type="SUPFAM" id="SSF56672">
    <property type="entry name" value="DNA/RNA polymerases"/>
    <property type="match status" value="1"/>
</dbReference>
<name>A0A5J4W0Q6_9EUKA</name>
<protein>
    <recommendedName>
        <fullName evidence="1">Reverse transcriptase domain-containing protein</fullName>
    </recommendedName>
</protein>
<evidence type="ECO:0000259" key="1">
    <source>
        <dbReference type="PROSITE" id="PS50878"/>
    </source>
</evidence>
<reference evidence="2 3" key="1">
    <citation type="submission" date="2019-03" db="EMBL/GenBank/DDBJ databases">
        <title>Single cell metagenomics reveals metabolic interactions within the superorganism composed of flagellate Streblomastix strix and complex community of Bacteroidetes bacteria on its surface.</title>
        <authorList>
            <person name="Treitli S.C."/>
            <person name="Kolisko M."/>
            <person name="Husnik F."/>
            <person name="Keeling P."/>
            <person name="Hampl V."/>
        </authorList>
    </citation>
    <scope>NUCLEOTIDE SEQUENCE [LARGE SCALE GENOMIC DNA]</scope>
    <source>
        <strain evidence="2">ST1C</strain>
    </source>
</reference>
<dbReference type="Gene3D" id="3.10.10.10">
    <property type="entry name" value="HIV Type 1 Reverse Transcriptase, subunit A, domain 1"/>
    <property type="match status" value="1"/>
</dbReference>
<dbReference type="AlphaFoldDB" id="A0A5J4W0Q6"/>
<evidence type="ECO:0000313" key="2">
    <source>
        <dbReference type="EMBL" id="KAA6388106.1"/>
    </source>
</evidence>
<dbReference type="InterPro" id="IPR043128">
    <property type="entry name" value="Rev_trsase/Diguanyl_cyclase"/>
</dbReference>